<gene>
    <name evidence="7" type="ORF">SAMN05216233_102351</name>
</gene>
<name>A0A1G5C3M7_9BACT</name>
<feature type="domain" description="Carrier" evidence="6">
    <location>
        <begin position="966"/>
        <end position="1041"/>
    </location>
</feature>
<dbReference type="SUPFAM" id="SSF52777">
    <property type="entry name" value="CoA-dependent acyltransferases"/>
    <property type="match status" value="2"/>
</dbReference>
<dbReference type="Pfam" id="PF00550">
    <property type="entry name" value="PP-binding"/>
    <property type="match status" value="1"/>
</dbReference>
<dbReference type="RefSeq" id="WP_092208836.1">
    <property type="nucleotide sequence ID" value="NZ_FMUX01000002.1"/>
</dbReference>
<dbReference type="Gene3D" id="1.10.1200.10">
    <property type="entry name" value="ACP-like"/>
    <property type="match status" value="1"/>
</dbReference>
<comment type="similarity">
    <text evidence="2">Belongs to the ATP-dependent AMP-binding enzyme family.</text>
</comment>
<dbReference type="PANTHER" id="PTHR45527">
    <property type="entry name" value="NONRIBOSOMAL PEPTIDE SYNTHETASE"/>
    <property type="match status" value="1"/>
</dbReference>
<feature type="region of interest" description="Disordered" evidence="5">
    <location>
        <begin position="1048"/>
        <end position="1069"/>
    </location>
</feature>
<dbReference type="InterPro" id="IPR045851">
    <property type="entry name" value="AMP-bd_C_sf"/>
</dbReference>
<evidence type="ECO:0000256" key="4">
    <source>
        <dbReference type="ARBA" id="ARBA00022553"/>
    </source>
</evidence>
<dbReference type="EMBL" id="FMUX01000002">
    <property type="protein sequence ID" value="SCX96904.1"/>
    <property type="molecule type" value="Genomic_DNA"/>
</dbReference>
<dbReference type="InterPro" id="IPR001242">
    <property type="entry name" value="Condensation_dom"/>
</dbReference>
<accession>A0A1G5C3M7</accession>
<dbReference type="FunFam" id="2.30.38.10:FF:000001">
    <property type="entry name" value="Non-ribosomal peptide synthetase PvdI"/>
    <property type="match status" value="1"/>
</dbReference>
<dbReference type="InterPro" id="IPR025110">
    <property type="entry name" value="AMP-bd_C"/>
</dbReference>
<evidence type="ECO:0000313" key="8">
    <source>
        <dbReference type="Proteomes" id="UP000198870"/>
    </source>
</evidence>
<dbReference type="Pfam" id="PF00668">
    <property type="entry name" value="Condensation"/>
    <property type="match status" value="1"/>
</dbReference>
<dbReference type="FunFam" id="3.40.50.980:FF:000001">
    <property type="entry name" value="Non-ribosomal peptide synthetase"/>
    <property type="match status" value="1"/>
</dbReference>
<dbReference type="PANTHER" id="PTHR45527:SF1">
    <property type="entry name" value="FATTY ACID SYNTHASE"/>
    <property type="match status" value="1"/>
</dbReference>
<evidence type="ECO:0000256" key="2">
    <source>
        <dbReference type="ARBA" id="ARBA00006432"/>
    </source>
</evidence>
<dbReference type="GO" id="GO:0031177">
    <property type="term" value="F:phosphopantetheine binding"/>
    <property type="evidence" value="ECO:0007669"/>
    <property type="project" value="InterPro"/>
</dbReference>
<organism evidence="7 8">
    <name type="scientific">Desulfoluna spongiiphila</name>
    <dbReference type="NCBI Taxonomy" id="419481"/>
    <lineage>
        <taxon>Bacteria</taxon>
        <taxon>Pseudomonadati</taxon>
        <taxon>Thermodesulfobacteriota</taxon>
        <taxon>Desulfobacteria</taxon>
        <taxon>Desulfobacterales</taxon>
        <taxon>Desulfolunaceae</taxon>
        <taxon>Desulfoluna</taxon>
    </lineage>
</organism>
<sequence length="1069" mass="118132">MTTFSSEAASYPASAIQEQFWLLNQLHPESPAYNIPLLFRIRGSLDRDSLEKSLNDMLGRHQILRTRFAMDRGDLVQRVAPSLTLPLACDVPEGEEEVNRCVREELRRPFSLSELPLIRFRLFRTGESEHLFLIVMHHIITDLRTKELFTEELSALYGAAVSQRPALQPPSTVPYAEFSRWQRDWLAGDECRSMLLYWKEHLKGRTDFLDLPMEKKRPELVSLEGEAVFFHLEPSFVGELKQLSRDRSVTIFLTLLAAYAALLFRYGGNPQLTIGVPLTNRRKARYKDTLGCFVNILPLAVTVSGETSFPELLGEVRQAMLGAHRHQEAPYRLLAHTVEPRKEVNHNPLFQAGFTLDPPVGMRLEGLDVEPLAVHSGGAQLDLFFTFWEGDDGIRGYFEYNSELFDEAMVRQVSENYRTLLREILRDGDRPISSIPVVSEREKETLCVEWNQTEAPASRGTVIHRLIEAQVDAGPHAVAAVYEGASLTYGELNRQANQLARYLGARGVKPGDLVGVHLERSLDMLVALVGVMKSGAAYVPLDPAFPRERLQYMLSHTEAPVVLTQESLKDDLSSCTARQVFMDTDRGAMAGQSAENPDIAVSPEDLAYVIYTSGSTGRPKGVAVHHDAVVNFLSSMAKRPGLTAEDVVLAVTTLSFDITVLELYLPLIVGARVVIAPREAVADGRLLLEALARHGVTLLQATPVTWRLLIAAGWQGGDDLNVLCGGEAMSSDLATALTDRSSRVWNMYGPTETTVWSTCSRVTAGEAKVSVGRPIDNTRIYILDSGMQPVPTGVSGTLFIGGAGVARGYLHQPELTGEMFVPDPFAKDPEARMYNTGDLARYRADGTIEVLGRADFQLKINGFRIEAEEVETALATHPVVSQAIVSVYEFEPGDARLVAYLTHTNGGQTLASDLRKHLARNLPDYMIPSIFMPIASLPLTPNGKVDRKGLPVPETRRPQTTQAFTAPQNDLEKLLSEIWGQVLKVDTIGTGDSFFELGGNSLLGVRVVGRVGEALKRKVPVVALFQYPTIAAFAQYLSGDSAQPAVAQTKITDRASQKKRAIARRRRSP</sequence>
<dbReference type="PROSITE" id="PS00455">
    <property type="entry name" value="AMP_BINDING"/>
    <property type="match status" value="1"/>
</dbReference>
<dbReference type="STRING" id="419481.SAMN05216233_102351"/>
<evidence type="ECO:0000313" key="7">
    <source>
        <dbReference type="EMBL" id="SCX96904.1"/>
    </source>
</evidence>
<dbReference type="InterPro" id="IPR023213">
    <property type="entry name" value="CAT-like_dom_sf"/>
</dbReference>
<dbReference type="Gene3D" id="3.40.50.980">
    <property type="match status" value="2"/>
</dbReference>
<dbReference type="Gene3D" id="3.30.300.30">
    <property type="match status" value="1"/>
</dbReference>
<dbReference type="SUPFAM" id="SSF56801">
    <property type="entry name" value="Acetyl-CoA synthetase-like"/>
    <property type="match status" value="1"/>
</dbReference>
<dbReference type="Pfam" id="PF13193">
    <property type="entry name" value="AMP-binding_C"/>
    <property type="match status" value="1"/>
</dbReference>
<evidence type="ECO:0000256" key="1">
    <source>
        <dbReference type="ARBA" id="ARBA00001957"/>
    </source>
</evidence>
<dbReference type="FunFam" id="1.10.1200.10:FF:000005">
    <property type="entry name" value="Nonribosomal peptide synthetase 1"/>
    <property type="match status" value="1"/>
</dbReference>
<protein>
    <submittedName>
        <fullName evidence="7">Amino acid adenylation domain-containing protein</fullName>
    </submittedName>
</protein>
<dbReference type="GO" id="GO:0043041">
    <property type="term" value="P:amino acid activation for nonribosomal peptide biosynthetic process"/>
    <property type="evidence" value="ECO:0007669"/>
    <property type="project" value="TreeGrafter"/>
</dbReference>
<proteinExistence type="inferred from homology"/>
<dbReference type="SMART" id="SM00823">
    <property type="entry name" value="PKS_PP"/>
    <property type="match status" value="1"/>
</dbReference>
<dbReference type="FunFam" id="3.30.300.30:FF:000010">
    <property type="entry name" value="Enterobactin synthetase component F"/>
    <property type="match status" value="1"/>
</dbReference>
<dbReference type="InterPro" id="IPR036736">
    <property type="entry name" value="ACP-like_sf"/>
</dbReference>
<dbReference type="SMART" id="SM01294">
    <property type="entry name" value="PKS_PP_betabranch"/>
    <property type="match status" value="1"/>
</dbReference>
<dbReference type="Proteomes" id="UP000198870">
    <property type="component" value="Unassembled WGS sequence"/>
</dbReference>
<dbReference type="Pfam" id="PF00501">
    <property type="entry name" value="AMP-binding"/>
    <property type="match status" value="1"/>
</dbReference>
<dbReference type="NCBIfam" id="TIGR01733">
    <property type="entry name" value="AA-adenyl-dom"/>
    <property type="match status" value="1"/>
</dbReference>
<reference evidence="7 8" key="1">
    <citation type="submission" date="2016-10" db="EMBL/GenBank/DDBJ databases">
        <authorList>
            <person name="de Groot N.N."/>
        </authorList>
    </citation>
    <scope>NUCLEOTIDE SEQUENCE [LARGE SCALE GENOMIC DNA]</scope>
    <source>
        <strain evidence="7 8">AA1</strain>
    </source>
</reference>
<dbReference type="Gene3D" id="3.30.559.10">
    <property type="entry name" value="Chloramphenicol acetyltransferase-like domain"/>
    <property type="match status" value="1"/>
</dbReference>
<dbReference type="SUPFAM" id="SSF47336">
    <property type="entry name" value="ACP-like"/>
    <property type="match status" value="1"/>
</dbReference>
<dbReference type="GO" id="GO:0009366">
    <property type="term" value="C:enterobactin synthetase complex"/>
    <property type="evidence" value="ECO:0007669"/>
    <property type="project" value="TreeGrafter"/>
</dbReference>
<dbReference type="OrthoDB" id="9757540at2"/>
<dbReference type="GO" id="GO:0009239">
    <property type="term" value="P:enterobactin biosynthetic process"/>
    <property type="evidence" value="ECO:0007669"/>
    <property type="project" value="TreeGrafter"/>
</dbReference>
<dbReference type="Gene3D" id="3.30.559.30">
    <property type="entry name" value="Nonribosomal peptide synthetase, condensation domain"/>
    <property type="match status" value="1"/>
</dbReference>
<keyword evidence="8" id="KW-1185">Reference proteome</keyword>
<comment type="cofactor">
    <cofactor evidence="1">
        <name>pantetheine 4'-phosphate</name>
        <dbReference type="ChEBI" id="CHEBI:47942"/>
    </cofactor>
</comment>
<dbReference type="GO" id="GO:0005829">
    <property type="term" value="C:cytosol"/>
    <property type="evidence" value="ECO:0007669"/>
    <property type="project" value="TreeGrafter"/>
</dbReference>
<evidence type="ECO:0000256" key="5">
    <source>
        <dbReference type="SAM" id="MobiDB-lite"/>
    </source>
</evidence>
<dbReference type="InterPro" id="IPR006162">
    <property type="entry name" value="Ppantetheine_attach_site"/>
</dbReference>
<dbReference type="FunFam" id="3.40.50.12780:FF:000012">
    <property type="entry name" value="Non-ribosomal peptide synthetase"/>
    <property type="match status" value="1"/>
</dbReference>
<evidence type="ECO:0000256" key="3">
    <source>
        <dbReference type="ARBA" id="ARBA00022450"/>
    </source>
</evidence>
<dbReference type="InterPro" id="IPR020845">
    <property type="entry name" value="AMP-binding_CS"/>
</dbReference>
<dbReference type="InterPro" id="IPR000873">
    <property type="entry name" value="AMP-dep_synth/lig_dom"/>
</dbReference>
<evidence type="ECO:0000259" key="6">
    <source>
        <dbReference type="PROSITE" id="PS50075"/>
    </source>
</evidence>
<dbReference type="AlphaFoldDB" id="A0A1G5C3M7"/>
<dbReference type="PRINTS" id="PR00154">
    <property type="entry name" value="AMPBINDING"/>
</dbReference>
<feature type="compositionally biased region" description="Basic residues" evidence="5">
    <location>
        <begin position="1057"/>
        <end position="1069"/>
    </location>
</feature>
<dbReference type="InterPro" id="IPR010071">
    <property type="entry name" value="AA_adenyl_dom"/>
</dbReference>
<dbReference type="Gene3D" id="2.30.38.10">
    <property type="entry name" value="Luciferase, Domain 3"/>
    <property type="match status" value="1"/>
</dbReference>
<dbReference type="InterPro" id="IPR009081">
    <property type="entry name" value="PP-bd_ACP"/>
</dbReference>
<dbReference type="InterPro" id="IPR020459">
    <property type="entry name" value="AMP-binding"/>
</dbReference>
<keyword evidence="3" id="KW-0596">Phosphopantetheine</keyword>
<dbReference type="PROSITE" id="PS00012">
    <property type="entry name" value="PHOSPHOPANTETHEINE"/>
    <property type="match status" value="1"/>
</dbReference>
<keyword evidence="4" id="KW-0597">Phosphoprotein</keyword>
<dbReference type="CDD" id="cd19531">
    <property type="entry name" value="LCL_NRPS-like"/>
    <property type="match status" value="1"/>
</dbReference>
<dbReference type="PROSITE" id="PS50075">
    <property type="entry name" value="CARRIER"/>
    <property type="match status" value="1"/>
</dbReference>
<dbReference type="CDD" id="cd12116">
    <property type="entry name" value="A_NRPS_Ta1_like"/>
    <property type="match status" value="1"/>
</dbReference>
<dbReference type="GO" id="GO:0047527">
    <property type="term" value="F:2,3-dihydroxybenzoate-serine ligase activity"/>
    <property type="evidence" value="ECO:0007669"/>
    <property type="project" value="TreeGrafter"/>
</dbReference>
<dbReference type="InterPro" id="IPR020806">
    <property type="entry name" value="PKS_PP-bd"/>
</dbReference>